<keyword evidence="4" id="KW-1185">Reference proteome</keyword>
<dbReference type="InterPro" id="IPR000477">
    <property type="entry name" value="RT_dom"/>
</dbReference>
<dbReference type="OrthoDB" id="447121at2759"/>
<dbReference type="CDD" id="cd09275">
    <property type="entry name" value="RNase_HI_RT_DIRS1"/>
    <property type="match status" value="1"/>
</dbReference>
<evidence type="ECO:0000259" key="2">
    <source>
        <dbReference type="Pfam" id="PF00078"/>
    </source>
</evidence>
<evidence type="ECO:0000256" key="1">
    <source>
        <dbReference type="SAM" id="MobiDB-lite"/>
    </source>
</evidence>
<dbReference type="SUPFAM" id="SSF56672">
    <property type="entry name" value="DNA/RNA polymerases"/>
    <property type="match status" value="1"/>
</dbReference>
<dbReference type="PANTHER" id="PTHR33050:SF7">
    <property type="entry name" value="RIBONUCLEASE H"/>
    <property type="match status" value="1"/>
</dbReference>
<dbReference type="EMBL" id="CAJNDS010000386">
    <property type="protein sequence ID" value="CAE7200405.1"/>
    <property type="molecule type" value="Genomic_DNA"/>
</dbReference>
<protein>
    <submittedName>
        <fullName evidence="3">Kcnh1 protein</fullName>
    </submittedName>
</protein>
<dbReference type="InterPro" id="IPR043502">
    <property type="entry name" value="DNA/RNA_pol_sf"/>
</dbReference>
<sequence>MALSLLPTTAELATLDTLDAIRAWVGLSEQIWRETSASFGNIPSIRVFALTPADTLKTTLGSLRIVMRDATGRPLPGDPTREPTAVETIQVALMWRVCRQAFNLPDMDLLSPTPIATYAPVSAAVAVPAGQKKVKVSQIADQLDDAELELVDKALLEEAYRNFRTVVGADPPLDAEPTPEQITVMYNKVIARGDAPYADFSVLTPFGRRMQKQLKAKGYFLQEDGSWKQVEMPGPPSFQAWSACWKIYRVTLLMFKHEASAAGVRKVVMTPAALEEYYENIQRLTSDFPECWHLIMQAEDRCRGEHLERTRRKLMRARLEGRLPMGLNFDEDQPWVGVFSYMAKDTDYWTAEVIRPAQNFLIRGGVGKRMPRHEADEANVNKAARSALDAAKGITHPPPPPAPPGQGTSKAAKRRKREKEQREELIRLRQDYTSGGDHDGKAGGKGKAHPRKYGNFFVTDREGCQICYKFAKGQPGACSDPCPDGRVEDPVLVMRESGAVEGKDLGSKPCELNAGSKVNVLPRKFLFAEFFAGWGGFSSALDVLAEQLVTVAAALDGYGGEWDILKEDDFKRAQNLCGEVDHGHFAPACCTLMRARSSDEPGTMQALRTDTYPEGWGHPEVMKTNDIVERVVSLCLYLHRRGSTFAVENPADSFIWLLPKMQKLLKLAESELVLLHQCAYGASTMQPTCVLTTAAWMKRVCALCAEVRGHIHAKSGLMGKIWDYTTGQLVWRTSLEAEYPCGLCVAWSRNLSEWLQEPAGWNWIRERTFIKVGHWKNVLIRMGADTPAGSQVIACQPGVERSVREKRDAENRDAWGGLRNPRFAVMRSPALRAVGKRIRAAIDKVSCDVQLDCLEKDIQGGVTDEWITSIRAQLAAEFHTSWTADGLQAPLWKSVLESAKDPDAQVLSEWLQNGFPLGISCEIAHTGVFPSTETDSASVEASRLEGYLTDDAHGSAVNYKSFEEAGQHAQKLLDKLHDEGRSDVFNTWREVCEAVGDNAKLTRLACVVKQKESGEVKYRLVIDSRRSGVNGLCKVRERVLLPKITDAVAALNRVRQGMDMQSDDELEMFSADFRDAFHTLPLRKEDRCYVICKDMHGKYHVSKVVLFGLAPGPLLWARLASAAMRVSQAAVQEHEASVVCYVDDPLMFIRGRAARQRLSTFLIYIAVWLSLGLTISWNKACRGLCLQWIGFELVLSGKANADLVVRMTQAKRHRLMELFAEIRSYKGVLPLKLLETATGILGWISSVMPLARPYLAMLWAVIVQQRRPLPRKANARERKGLVFVRQVDHAISWLETLTKETHLDSVGMQRHYRWRPFAPRILIQTDACPTGMGGFLMVGGQFKAYWHRALNESDARLFQATLGDPSFQSEWELLAVWISIEVFLPLLTLPECSPQIILRTDNTAVLSAAMEHRATSPIMVRLAAEISLQLEIFQLEPIIGQHVPGVLNRIADCLSRLHAQGTLPQELQHAEFVSPGSELKFRAWRTLR</sequence>
<feature type="domain" description="Reverse transcriptase" evidence="2">
    <location>
        <begin position="1063"/>
        <end position="1192"/>
    </location>
</feature>
<evidence type="ECO:0000313" key="4">
    <source>
        <dbReference type="Proteomes" id="UP000604046"/>
    </source>
</evidence>
<proteinExistence type="predicted"/>
<organism evidence="3 4">
    <name type="scientific">Symbiodinium natans</name>
    <dbReference type="NCBI Taxonomy" id="878477"/>
    <lineage>
        <taxon>Eukaryota</taxon>
        <taxon>Sar</taxon>
        <taxon>Alveolata</taxon>
        <taxon>Dinophyceae</taxon>
        <taxon>Suessiales</taxon>
        <taxon>Symbiodiniaceae</taxon>
        <taxon>Symbiodinium</taxon>
    </lineage>
</organism>
<reference evidence="3" key="1">
    <citation type="submission" date="2021-02" db="EMBL/GenBank/DDBJ databases">
        <authorList>
            <person name="Dougan E. K."/>
            <person name="Rhodes N."/>
            <person name="Thang M."/>
            <person name="Chan C."/>
        </authorList>
    </citation>
    <scope>NUCLEOTIDE SEQUENCE</scope>
</reference>
<gene>
    <name evidence="3" type="primary">Kcnh1</name>
    <name evidence="3" type="ORF">SNAT2548_LOCUS5948</name>
</gene>
<dbReference type="Pfam" id="PF00078">
    <property type="entry name" value="RVT_1"/>
    <property type="match status" value="1"/>
</dbReference>
<dbReference type="Proteomes" id="UP000604046">
    <property type="component" value="Unassembled WGS sequence"/>
</dbReference>
<feature type="region of interest" description="Disordered" evidence="1">
    <location>
        <begin position="391"/>
        <end position="451"/>
    </location>
</feature>
<feature type="compositionally biased region" description="Basic and acidic residues" evidence="1">
    <location>
        <begin position="418"/>
        <end position="442"/>
    </location>
</feature>
<accession>A0A812JDP5</accession>
<comment type="caution">
    <text evidence="3">The sequence shown here is derived from an EMBL/GenBank/DDBJ whole genome shotgun (WGS) entry which is preliminary data.</text>
</comment>
<dbReference type="PANTHER" id="PTHR33050">
    <property type="entry name" value="REVERSE TRANSCRIPTASE DOMAIN-CONTAINING PROTEIN"/>
    <property type="match status" value="1"/>
</dbReference>
<dbReference type="InterPro" id="IPR052055">
    <property type="entry name" value="Hepadnavirus_pol/RT"/>
</dbReference>
<name>A0A812JDP5_9DINO</name>
<evidence type="ECO:0000313" key="3">
    <source>
        <dbReference type="EMBL" id="CAE7200405.1"/>
    </source>
</evidence>